<gene>
    <name evidence="2" type="ORF">FIBSPDRAFT_876535</name>
</gene>
<accession>A0A167WT17</accession>
<evidence type="ECO:0000313" key="2">
    <source>
        <dbReference type="EMBL" id="KZP06442.1"/>
    </source>
</evidence>
<sequence>MHTRDPSLIFYRPISSLESTQSTYALRAVNQGHPLPLLGASTQHTGYIFSTRPQPTTASLPDGSFAPSSSPSIRPPSVLQFYP</sequence>
<dbReference type="EMBL" id="KV417787">
    <property type="protein sequence ID" value="KZP06442.1"/>
    <property type="molecule type" value="Genomic_DNA"/>
</dbReference>
<dbReference type="Proteomes" id="UP000076532">
    <property type="component" value="Unassembled WGS sequence"/>
</dbReference>
<evidence type="ECO:0000313" key="3">
    <source>
        <dbReference type="Proteomes" id="UP000076532"/>
    </source>
</evidence>
<protein>
    <submittedName>
        <fullName evidence="2">Uncharacterized protein</fullName>
    </submittedName>
</protein>
<proteinExistence type="predicted"/>
<name>A0A167WT17_9AGAM</name>
<reference evidence="2 3" key="1">
    <citation type="journal article" date="2016" name="Mol. Biol. Evol.">
        <title>Comparative Genomics of Early-Diverging Mushroom-Forming Fungi Provides Insights into the Origins of Lignocellulose Decay Capabilities.</title>
        <authorList>
            <person name="Nagy L.G."/>
            <person name="Riley R."/>
            <person name="Tritt A."/>
            <person name="Adam C."/>
            <person name="Daum C."/>
            <person name="Floudas D."/>
            <person name="Sun H."/>
            <person name="Yadav J.S."/>
            <person name="Pangilinan J."/>
            <person name="Larsson K.H."/>
            <person name="Matsuura K."/>
            <person name="Barry K."/>
            <person name="Labutti K."/>
            <person name="Kuo R."/>
            <person name="Ohm R.A."/>
            <person name="Bhattacharya S.S."/>
            <person name="Shirouzu T."/>
            <person name="Yoshinaga Y."/>
            <person name="Martin F.M."/>
            <person name="Grigoriev I.V."/>
            <person name="Hibbett D.S."/>
        </authorList>
    </citation>
    <scope>NUCLEOTIDE SEQUENCE [LARGE SCALE GENOMIC DNA]</scope>
    <source>
        <strain evidence="2 3">CBS 109695</strain>
    </source>
</reference>
<feature type="compositionally biased region" description="Low complexity" evidence="1">
    <location>
        <begin position="61"/>
        <end position="77"/>
    </location>
</feature>
<organism evidence="2 3">
    <name type="scientific">Athelia psychrophila</name>
    <dbReference type="NCBI Taxonomy" id="1759441"/>
    <lineage>
        <taxon>Eukaryota</taxon>
        <taxon>Fungi</taxon>
        <taxon>Dikarya</taxon>
        <taxon>Basidiomycota</taxon>
        <taxon>Agaricomycotina</taxon>
        <taxon>Agaricomycetes</taxon>
        <taxon>Agaricomycetidae</taxon>
        <taxon>Atheliales</taxon>
        <taxon>Atheliaceae</taxon>
        <taxon>Athelia</taxon>
    </lineage>
</organism>
<evidence type="ECO:0000256" key="1">
    <source>
        <dbReference type="SAM" id="MobiDB-lite"/>
    </source>
</evidence>
<keyword evidence="3" id="KW-1185">Reference proteome</keyword>
<feature type="region of interest" description="Disordered" evidence="1">
    <location>
        <begin position="48"/>
        <end position="83"/>
    </location>
</feature>
<dbReference type="AlphaFoldDB" id="A0A167WT17"/>